<comment type="caution">
    <text evidence="2">The sequence shown here is derived from an EMBL/GenBank/DDBJ whole genome shotgun (WGS) entry which is preliminary data.</text>
</comment>
<name>A0A6A4SC90_SCOMX</name>
<dbReference type="PANTHER" id="PTHR33480">
    <property type="entry name" value="SET DOMAIN-CONTAINING PROTEIN-RELATED"/>
    <property type="match status" value="1"/>
</dbReference>
<dbReference type="AlphaFoldDB" id="A0A6A4SC90"/>
<dbReference type="Proteomes" id="UP000438429">
    <property type="component" value="Unassembled WGS sequence"/>
</dbReference>
<reference evidence="2 3" key="1">
    <citation type="submission" date="2019-06" db="EMBL/GenBank/DDBJ databases">
        <title>Draft genomes of female and male turbot (Scophthalmus maximus).</title>
        <authorList>
            <person name="Xu H."/>
            <person name="Xu X.-W."/>
            <person name="Shao C."/>
            <person name="Chen S."/>
        </authorList>
    </citation>
    <scope>NUCLEOTIDE SEQUENCE [LARGE SCALE GENOMIC DNA]</scope>
    <source>
        <strain evidence="2">Ysfricsl-2016a</strain>
        <tissue evidence="2">Blood</tissue>
    </source>
</reference>
<dbReference type="PANTHER" id="PTHR33480:SF5">
    <property type="entry name" value="SI:DKEY-51D8.9"/>
    <property type="match status" value="1"/>
</dbReference>
<evidence type="ECO:0000256" key="1">
    <source>
        <dbReference type="SAM" id="MobiDB-lite"/>
    </source>
</evidence>
<protein>
    <submittedName>
        <fullName evidence="2">Uncharacterized protein</fullName>
    </submittedName>
</protein>
<evidence type="ECO:0000313" key="3">
    <source>
        <dbReference type="Proteomes" id="UP000438429"/>
    </source>
</evidence>
<proteinExistence type="predicted"/>
<feature type="compositionally biased region" description="Polar residues" evidence="1">
    <location>
        <begin position="1"/>
        <end position="12"/>
    </location>
</feature>
<feature type="compositionally biased region" description="Basic and acidic residues" evidence="1">
    <location>
        <begin position="13"/>
        <end position="25"/>
    </location>
</feature>
<accession>A0A6A4SC90</accession>
<evidence type="ECO:0000313" key="2">
    <source>
        <dbReference type="EMBL" id="KAF0029360.1"/>
    </source>
</evidence>
<organism evidence="2 3">
    <name type="scientific">Scophthalmus maximus</name>
    <name type="common">Turbot</name>
    <name type="synonym">Psetta maxima</name>
    <dbReference type="NCBI Taxonomy" id="52904"/>
    <lineage>
        <taxon>Eukaryota</taxon>
        <taxon>Metazoa</taxon>
        <taxon>Chordata</taxon>
        <taxon>Craniata</taxon>
        <taxon>Vertebrata</taxon>
        <taxon>Euteleostomi</taxon>
        <taxon>Actinopterygii</taxon>
        <taxon>Neopterygii</taxon>
        <taxon>Teleostei</taxon>
        <taxon>Neoteleostei</taxon>
        <taxon>Acanthomorphata</taxon>
        <taxon>Carangaria</taxon>
        <taxon>Pleuronectiformes</taxon>
        <taxon>Pleuronectoidei</taxon>
        <taxon>Scophthalmidae</taxon>
        <taxon>Scophthalmus</taxon>
    </lineage>
</organism>
<feature type="region of interest" description="Disordered" evidence="1">
    <location>
        <begin position="1"/>
        <end position="25"/>
    </location>
</feature>
<dbReference type="EMBL" id="VEVO01000016">
    <property type="protein sequence ID" value="KAF0029360.1"/>
    <property type="molecule type" value="Genomic_DNA"/>
</dbReference>
<gene>
    <name evidence="2" type="ORF">F2P81_018465</name>
</gene>
<sequence>MEVASDSGNSIKDSSRDPEGKGELHEQDLPHLIFSKKNYCYICGKPQSKISRHLRTHKTHAEVVRAFSLPEDSKERKTILEKMRNKGNFQHNTEVLQGGTGPVKVKRKPKAKSQPGKFIHCMHCQGMYIRKELWRHVRRCPFKPENQDLDKEPGRTKVLALAAAHESAFSQQISSGVWKLLGVMKQDEVASVVRNDLSIIQFAQSLYKRHGQDPTKHEYM</sequence>